<dbReference type="Pfam" id="PF09424">
    <property type="entry name" value="YqeY"/>
    <property type="match status" value="1"/>
</dbReference>
<name>A0A6N2R9Y8_9FIRM</name>
<proteinExistence type="predicted"/>
<dbReference type="SUPFAM" id="SSF89095">
    <property type="entry name" value="GatB/YqeY motif"/>
    <property type="match status" value="1"/>
</dbReference>
<dbReference type="InterPro" id="IPR019004">
    <property type="entry name" value="YqeY/Aim41"/>
</dbReference>
<protein>
    <submittedName>
        <fullName evidence="1">Yqey-like protein</fullName>
    </submittedName>
</protein>
<dbReference type="PANTHER" id="PTHR28055:SF1">
    <property type="entry name" value="ALTERED INHERITANCE OF MITOCHONDRIA PROTEIN 41, MITOCHONDRIAL"/>
    <property type="match status" value="1"/>
</dbReference>
<gene>
    <name evidence="1" type="ORF">AULFYP135_00271</name>
</gene>
<organism evidence="1">
    <name type="scientific">uncultured Anaerotruncus sp</name>
    <dbReference type="NCBI Taxonomy" id="905011"/>
    <lineage>
        <taxon>Bacteria</taxon>
        <taxon>Bacillati</taxon>
        <taxon>Bacillota</taxon>
        <taxon>Clostridia</taxon>
        <taxon>Eubacteriales</taxon>
        <taxon>Oscillospiraceae</taxon>
        <taxon>Anaerotruncus</taxon>
        <taxon>environmental samples</taxon>
    </lineage>
</organism>
<dbReference type="PANTHER" id="PTHR28055">
    <property type="entry name" value="ALTERED INHERITANCE OF MITOCHONDRIA PROTEIN 41, MITOCHONDRIAL"/>
    <property type="match status" value="1"/>
</dbReference>
<dbReference type="InterPro" id="IPR023168">
    <property type="entry name" value="GatB_Yqey_C_2"/>
</dbReference>
<dbReference type="GO" id="GO:0016884">
    <property type="term" value="F:carbon-nitrogen ligase activity, with glutamine as amido-N-donor"/>
    <property type="evidence" value="ECO:0007669"/>
    <property type="project" value="InterPro"/>
</dbReference>
<accession>A0A6N2R9Y8</accession>
<dbReference type="EMBL" id="CACRSL010000003">
    <property type="protein sequence ID" value="VYS76660.1"/>
    <property type="molecule type" value="Genomic_DNA"/>
</dbReference>
<dbReference type="Gene3D" id="1.10.1510.10">
    <property type="entry name" value="Uncharacterised protein YqeY/AIM41 PF09424, N-terminal domain"/>
    <property type="match status" value="1"/>
</dbReference>
<dbReference type="InterPro" id="IPR042184">
    <property type="entry name" value="YqeY/Aim41_N"/>
</dbReference>
<dbReference type="AlphaFoldDB" id="A0A6N2R9Y8"/>
<dbReference type="Gene3D" id="1.10.10.410">
    <property type="match status" value="1"/>
</dbReference>
<sequence>MAKTQEVQKQMMMALKNKEHARKDALSLLLSALKAKAKDKREDLTEEEEDAIILKEIKQVKETLESAAGRQDIIEECEFKLKVLSEFAPQSMSEEEIRAAVESVLSSLGIEVPTVKEKGLIMKNLMPLVKGKADGKLVNQVVEGFFQK</sequence>
<dbReference type="InterPro" id="IPR003789">
    <property type="entry name" value="Asn/Gln_tRNA_amidoTrase-B-like"/>
</dbReference>
<reference evidence="1" key="1">
    <citation type="submission" date="2019-11" db="EMBL/GenBank/DDBJ databases">
        <authorList>
            <person name="Feng L."/>
        </authorList>
    </citation>
    <scope>NUCLEOTIDE SEQUENCE</scope>
    <source>
        <strain evidence="1">AundefinedLFYP135</strain>
    </source>
</reference>
<evidence type="ECO:0000313" key="1">
    <source>
        <dbReference type="EMBL" id="VYS76660.1"/>
    </source>
</evidence>